<keyword evidence="3" id="KW-1185">Reference proteome</keyword>
<dbReference type="RefSeq" id="WP_167470170.1">
    <property type="nucleotide sequence ID" value="NZ_CP107523.1"/>
</dbReference>
<proteinExistence type="predicted"/>
<feature type="transmembrane region" description="Helical" evidence="1">
    <location>
        <begin position="26"/>
        <end position="48"/>
    </location>
</feature>
<dbReference type="Proteomes" id="UP001164790">
    <property type="component" value="Chromosome"/>
</dbReference>
<name>A0ABY6H327_9LACO</name>
<gene>
    <name evidence="2" type="ORF">OFW50_09595</name>
</gene>
<sequence length="54" mass="6009">MKTATTLLILINISMAIIVFSAFMPTPWRIGGCFLGVIATIFCTRWYVGLVKTK</sequence>
<accession>A0ABY6H327</accession>
<organism evidence="2 3">
    <name type="scientific">Lacticaseibacillus chiayiensis</name>
    <dbReference type="NCBI Taxonomy" id="2100821"/>
    <lineage>
        <taxon>Bacteria</taxon>
        <taxon>Bacillati</taxon>
        <taxon>Bacillota</taxon>
        <taxon>Bacilli</taxon>
        <taxon>Lactobacillales</taxon>
        <taxon>Lactobacillaceae</taxon>
        <taxon>Lacticaseibacillus</taxon>
    </lineage>
</organism>
<keyword evidence="1" id="KW-1133">Transmembrane helix</keyword>
<keyword evidence="1" id="KW-0472">Membrane</keyword>
<evidence type="ECO:0000313" key="3">
    <source>
        <dbReference type="Proteomes" id="UP001164790"/>
    </source>
</evidence>
<reference evidence="2" key="1">
    <citation type="submission" date="2022-10" db="EMBL/GenBank/DDBJ databases">
        <title>Comparative genomic analysis and in-vitro probiotic properties of the potential probiotic L. chiayiensis AACE 3.</title>
        <authorList>
            <person name="Kang X."/>
        </authorList>
    </citation>
    <scope>NUCLEOTIDE SEQUENCE</scope>
    <source>
        <strain evidence="2">AACE 3</strain>
    </source>
</reference>
<evidence type="ECO:0000256" key="1">
    <source>
        <dbReference type="SAM" id="Phobius"/>
    </source>
</evidence>
<protein>
    <submittedName>
        <fullName evidence="2">Uncharacterized protein</fullName>
    </submittedName>
</protein>
<evidence type="ECO:0000313" key="2">
    <source>
        <dbReference type="EMBL" id="UYN55733.1"/>
    </source>
</evidence>
<keyword evidence="1" id="KW-0812">Transmembrane</keyword>
<dbReference type="EMBL" id="CP107523">
    <property type="protein sequence ID" value="UYN55733.1"/>
    <property type="molecule type" value="Genomic_DNA"/>
</dbReference>